<evidence type="ECO:0000256" key="3">
    <source>
        <dbReference type="ARBA" id="ARBA00023098"/>
    </source>
</evidence>
<dbReference type="InterPro" id="IPR016035">
    <property type="entry name" value="Acyl_Trfase/lysoPLipase"/>
</dbReference>
<keyword evidence="3 4" id="KW-0443">Lipid metabolism</keyword>
<feature type="active site" description="Proton acceptor" evidence="4">
    <location>
        <position position="239"/>
    </location>
</feature>
<evidence type="ECO:0000259" key="5">
    <source>
        <dbReference type="PROSITE" id="PS51635"/>
    </source>
</evidence>
<keyword evidence="7" id="KW-1185">Reference proteome</keyword>
<dbReference type="PANTHER" id="PTHR14226">
    <property type="entry name" value="NEUROPATHY TARGET ESTERASE/SWISS CHEESE D.MELANOGASTER"/>
    <property type="match status" value="1"/>
</dbReference>
<keyword evidence="2 4" id="KW-0442">Lipid degradation</keyword>
<proteinExistence type="predicted"/>
<organism evidence="6 7">
    <name type="scientific">Allotamlana fucoidanivorans</name>
    <dbReference type="NCBI Taxonomy" id="2583814"/>
    <lineage>
        <taxon>Bacteria</taxon>
        <taxon>Pseudomonadati</taxon>
        <taxon>Bacteroidota</taxon>
        <taxon>Flavobacteriia</taxon>
        <taxon>Flavobacteriales</taxon>
        <taxon>Flavobacteriaceae</taxon>
        <taxon>Allotamlana</taxon>
    </lineage>
</organism>
<dbReference type="Gene3D" id="2.40.160.50">
    <property type="entry name" value="membrane protein fhac: a member of the omp85/tpsb transporter family"/>
    <property type="match status" value="1"/>
</dbReference>
<dbReference type="InterPro" id="IPR050301">
    <property type="entry name" value="NTE"/>
</dbReference>
<sequence>MSWRVLLGFQERLRCITIFIESKNLSHPVLNKSVIICSVFAMISFSVKAQELMDITKPKIGLVLSGGGAKGLAHIGVLKVIDSLGIQIDYVAGTSMGAIIGAIYASGYSGKQIDSIFHEVDFDDIISDDLPRASKAFDERANDEKYAVKLPFRKFKIKLPSALSKGHNTYSLFTKLFLHVNEVEDFSELPIPFFCIATNVETGKQVVLDQGNLMQSLMASGALPSLFQPVIINNEVLIDGGVVNNYPVDELRAKGMDYIIGVDVQDDLMTRNELTSAPDVLLQINNFRTINDMKLKVKKTDLYIKPDISNFNVVSFSQGQAIIDKGEDAAFKQRKALEALTVLSKERQVKTKPQHIDSLKINAIDINGNTHYTRSYVLGKLKLKNSQTISYHQFEKGMDNLVATNNFESVEYQLKDSKEQEGYNLKINLKESQISTYLKLGVHYDDLYKSAALVNLTRKRLFFNNDVASFDFALGDNVRYNFEYLIDKGFYWSIGLKSRYNQFDKDINASLILTEMERLTTGVNKIDVKLRDFSNWFYVQTLFRKDFSLSMGAEHKYLEIDSETLSGNNPERVFQFQSKNYVSLFGNLKLDTYDNIYFPNKGVYFDGNLNIYLYASENNDEFANFSIAKATFGYAFSITDKLAFNLQTGGGFKFGGKSDKALDFALGGYGNHLINNLVPFLGYDFVSLAGNSYVKAFAMMDYEIFKKNHITLEGNWANIDDDIFDTGEWFTLPDYRGYTLGYGIETFIGPIQVKYSYSPEQKASKWFFNLGFWF</sequence>
<dbReference type="EMBL" id="VDCS01000005">
    <property type="protein sequence ID" value="TNJ45373.1"/>
    <property type="molecule type" value="Genomic_DNA"/>
</dbReference>
<feature type="short sequence motif" description="GXSXG" evidence="4">
    <location>
        <begin position="93"/>
        <end position="97"/>
    </location>
</feature>
<dbReference type="InterPro" id="IPR002641">
    <property type="entry name" value="PNPLA_dom"/>
</dbReference>
<dbReference type="Gene3D" id="3.40.1090.10">
    <property type="entry name" value="Cytosolic phospholipase A2 catalytic domain"/>
    <property type="match status" value="1"/>
</dbReference>
<dbReference type="GO" id="GO:0019867">
    <property type="term" value="C:outer membrane"/>
    <property type="evidence" value="ECO:0007669"/>
    <property type="project" value="InterPro"/>
</dbReference>
<protein>
    <submittedName>
        <fullName evidence="6">Patatin</fullName>
    </submittedName>
</protein>
<dbReference type="Pfam" id="PF01734">
    <property type="entry name" value="Patatin"/>
    <property type="match status" value="1"/>
</dbReference>
<evidence type="ECO:0000256" key="1">
    <source>
        <dbReference type="ARBA" id="ARBA00022801"/>
    </source>
</evidence>
<gene>
    <name evidence="6" type="ORF">FGF67_06590</name>
</gene>
<feature type="short sequence motif" description="DGA/G" evidence="4">
    <location>
        <begin position="239"/>
        <end position="241"/>
    </location>
</feature>
<dbReference type="InterPro" id="IPR043864">
    <property type="entry name" value="Omp85-like_dom"/>
</dbReference>
<dbReference type="Proteomes" id="UP000308713">
    <property type="component" value="Unassembled WGS sequence"/>
</dbReference>
<dbReference type="GO" id="GO:0016787">
    <property type="term" value="F:hydrolase activity"/>
    <property type="evidence" value="ECO:0007669"/>
    <property type="project" value="UniProtKB-UniRule"/>
</dbReference>
<dbReference type="GO" id="GO:0016042">
    <property type="term" value="P:lipid catabolic process"/>
    <property type="evidence" value="ECO:0007669"/>
    <property type="project" value="UniProtKB-UniRule"/>
</dbReference>
<dbReference type="OrthoDB" id="9770965at2"/>
<reference evidence="6 7" key="1">
    <citation type="submission" date="2019-05" db="EMBL/GenBank/DDBJ databases">
        <title>Tamlana fucoidanivorans sp. nov., isolated from the surface of algae collected from Fujian province in China.</title>
        <authorList>
            <person name="Li J."/>
        </authorList>
    </citation>
    <scope>NUCLEOTIDE SEQUENCE [LARGE SCALE GENOMIC DNA]</scope>
    <source>
        <strain evidence="6 7">CW2-9</strain>
    </source>
</reference>
<evidence type="ECO:0000256" key="4">
    <source>
        <dbReference type="PROSITE-ProRule" id="PRU01161"/>
    </source>
</evidence>
<comment type="caution">
    <text evidence="6">The sequence shown here is derived from an EMBL/GenBank/DDBJ whole genome shotgun (WGS) entry which is preliminary data.</text>
</comment>
<evidence type="ECO:0000313" key="7">
    <source>
        <dbReference type="Proteomes" id="UP000308713"/>
    </source>
</evidence>
<keyword evidence="1 4" id="KW-0378">Hydrolase</keyword>
<dbReference type="SUPFAM" id="SSF52151">
    <property type="entry name" value="FabD/lysophospholipase-like"/>
    <property type="match status" value="1"/>
</dbReference>
<dbReference type="PROSITE" id="PS51635">
    <property type="entry name" value="PNPLA"/>
    <property type="match status" value="1"/>
</dbReference>
<dbReference type="CDD" id="cd07205">
    <property type="entry name" value="Pat_PNPLA6_PNPLA7_NTE1_like"/>
    <property type="match status" value="1"/>
</dbReference>
<evidence type="ECO:0000313" key="6">
    <source>
        <dbReference type="EMBL" id="TNJ45373.1"/>
    </source>
</evidence>
<dbReference type="Pfam" id="PF19143">
    <property type="entry name" value="Omp85_2"/>
    <property type="match status" value="1"/>
</dbReference>
<feature type="active site" description="Nucleophile" evidence="4">
    <location>
        <position position="95"/>
    </location>
</feature>
<name>A0A5C4SMQ8_9FLAO</name>
<dbReference type="AlphaFoldDB" id="A0A5C4SMQ8"/>
<dbReference type="PANTHER" id="PTHR14226:SF76">
    <property type="entry name" value="NTE FAMILY PROTEIN RSSA"/>
    <property type="match status" value="1"/>
</dbReference>
<feature type="domain" description="PNPLA" evidence="5">
    <location>
        <begin position="62"/>
        <end position="252"/>
    </location>
</feature>
<accession>A0A5C4SMQ8</accession>
<evidence type="ECO:0000256" key="2">
    <source>
        <dbReference type="ARBA" id="ARBA00022963"/>
    </source>
</evidence>
<feature type="short sequence motif" description="GXGXXG" evidence="4">
    <location>
        <begin position="66"/>
        <end position="71"/>
    </location>
</feature>